<dbReference type="Proteomes" id="UP000789366">
    <property type="component" value="Unassembled WGS sequence"/>
</dbReference>
<gene>
    <name evidence="1" type="ORF">SPELUC_LOCUS2785</name>
</gene>
<evidence type="ECO:0000313" key="1">
    <source>
        <dbReference type="EMBL" id="CAG8496075.1"/>
    </source>
</evidence>
<sequence length="140" mass="16338">MSGDLIIRASLELAKAWSFDKREITLLFKELINYKNEDAPFDTYQNIGDINSRTFWKQFSEGSLLLRRFAIKTKNLISPTNLTNMTNTENSGIDLFKEEKFEEPLEFEVEAQEVVDESSMIHFQNPEDWSIDDIFSQSEI</sequence>
<evidence type="ECO:0000313" key="2">
    <source>
        <dbReference type="Proteomes" id="UP000789366"/>
    </source>
</evidence>
<comment type="caution">
    <text evidence="1">The sequence shown here is derived from an EMBL/GenBank/DDBJ whole genome shotgun (WGS) entry which is preliminary data.</text>
</comment>
<reference evidence="1" key="1">
    <citation type="submission" date="2021-06" db="EMBL/GenBank/DDBJ databases">
        <authorList>
            <person name="Kallberg Y."/>
            <person name="Tangrot J."/>
            <person name="Rosling A."/>
        </authorList>
    </citation>
    <scope>NUCLEOTIDE SEQUENCE</scope>
    <source>
        <strain evidence="1">28 12/20/2015</strain>
    </source>
</reference>
<protein>
    <submittedName>
        <fullName evidence="1">3071_t:CDS:1</fullName>
    </submittedName>
</protein>
<name>A0ACA9KVH8_9GLOM</name>
<accession>A0ACA9KVH8</accession>
<dbReference type="EMBL" id="CAJVPW010001965">
    <property type="protein sequence ID" value="CAG8496075.1"/>
    <property type="molecule type" value="Genomic_DNA"/>
</dbReference>
<organism evidence="1 2">
    <name type="scientific">Cetraspora pellucida</name>
    <dbReference type="NCBI Taxonomy" id="1433469"/>
    <lineage>
        <taxon>Eukaryota</taxon>
        <taxon>Fungi</taxon>
        <taxon>Fungi incertae sedis</taxon>
        <taxon>Mucoromycota</taxon>
        <taxon>Glomeromycotina</taxon>
        <taxon>Glomeromycetes</taxon>
        <taxon>Diversisporales</taxon>
        <taxon>Gigasporaceae</taxon>
        <taxon>Cetraspora</taxon>
    </lineage>
</organism>
<proteinExistence type="predicted"/>
<keyword evidence="2" id="KW-1185">Reference proteome</keyword>